<organism evidence="2">
    <name type="scientific">Brassica napus</name>
    <name type="common">Rape</name>
    <dbReference type="NCBI Taxonomy" id="3708"/>
    <lineage>
        <taxon>Eukaryota</taxon>
        <taxon>Viridiplantae</taxon>
        <taxon>Streptophyta</taxon>
        <taxon>Embryophyta</taxon>
        <taxon>Tracheophyta</taxon>
        <taxon>Spermatophyta</taxon>
        <taxon>Magnoliopsida</taxon>
        <taxon>eudicotyledons</taxon>
        <taxon>Gunneridae</taxon>
        <taxon>Pentapetalae</taxon>
        <taxon>rosids</taxon>
        <taxon>malvids</taxon>
        <taxon>Brassicales</taxon>
        <taxon>Brassicaceae</taxon>
        <taxon>Brassiceae</taxon>
        <taxon>Brassica</taxon>
    </lineage>
</organism>
<evidence type="ECO:0000256" key="1">
    <source>
        <dbReference type="SAM" id="MobiDB-lite"/>
    </source>
</evidence>
<proteinExistence type="predicted"/>
<feature type="region of interest" description="Disordered" evidence="1">
    <location>
        <begin position="101"/>
        <end position="125"/>
    </location>
</feature>
<dbReference type="Proteomes" id="UP001295469">
    <property type="component" value="Chromosome C03"/>
</dbReference>
<reference evidence="2" key="1">
    <citation type="submission" date="2021-01" db="EMBL/GenBank/DDBJ databases">
        <authorList>
            <consortium name="Genoscope - CEA"/>
            <person name="William W."/>
        </authorList>
    </citation>
    <scope>NUCLEOTIDE SEQUENCE</scope>
</reference>
<name>A0A816I543_BRANA</name>
<accession>A0A816I543</accession>
<sequence>MLAIQAPLPLNHHHHHTGSNHVTPLTLVDLSRTSARDIQFLSTEKSWRSKDNNVKNMFKPRCCKKRAKRLYYSSKDEYENYIAKRTRNLLHIRDWAEDEARRKTEQDVLEKKEQASKKCWTKARS</sequence>
<protein>
    <submittedName>
        <fullName evidence="2">(rape) hypothetical protein</fullName>
    </submittedName>
</protein>
<feature type="compositionally biased region" description="Basic and acidic residues" evidence="1">
    <location>
        <begin position="101"/>
        <end position="116"/>
    </location>
</feature>
<feature type="region of interest" description="Disordered" evidence="1">
    <location>
        <begin position="1"/>
        <end position="21"/>
    </location>
</feature>
<gene>
    <name evidence="2" type="ORF">DARMORV10_C03P25240.1</name>
</gene>
<dbReference type="AlphaFoldDB" id="A0A816I543"/>
<evidence type="ECO:0000313" key="2">
    <source>
        <dbReference type="EMBL" id="CAF1700538.1"/>
    </source>
</evidence>
<dbReference type="EMBL" id="HG994367">
    <property type="protein sequence ID" value="CAF1700538.1"/>
    <property type="molecule type" value="Genomic_DNA"/>
</dbReference>